<keyword evidence="2" id="KW-1185">Reference proteome</keyword>
<protein>
    <submittedName>
        <fullName evidence="1">Uncharacterized protein</fullName>
    </submittedName>
</protein>
<dbReference type="AlphaFoldDB" id="A0AAD8GPT0"/>
<organism evidence="1 2">
    <name type="scientific">Heracleum sosnowskyi</name>
    <dbReference type="NCBI Taxonomy" id="360622"/>
    <lineage>
        <taxon>Eukaryota</taxon>
        <taxon>Viridiplantae</taxon>
        <taxon>Streptophyta</taxon>
        <taxon>Embryophyta</taxon>
        <taxon>Tracheophyta</taxon>
        <taxon>Spermatophyta</taxon>
        <taxon>Magnoliopsida</taxon>
        <taxon>eudicotyledons</taxon>
        <taxon>Gunneridae</taxon>
        <taxon>Pentapetalae</taxon>
        <taxon>asterids</taxon>
        <taxon>campanulids</taxon>
        <taxon>Apiales</taxon>
        <taxon>Apiaceae</taxon>
        <taxon>Apioideae</taxon>
        <taxon>apioid superclade</taxon>
        <taxon>Tordylieae</taxon>
        <taxon>Tordyliinae</taxon>
        <taxon>Heracleum</taxon>
    </lineage>
</organism>
<dbReference type="EMBL" id="JAUIZM010000014">
    <property type="protein sequence ID" value="KAK1352777.1"/>
    <property type="molecule type" value="Genomic_DNA"/>
</dbReference>
<reference evidence="1" key="1">
    <citation type="submission" date="2023-02" db="EMBL/GenBank/DDBJ databases">
        <title>Genome of toxic invasive species Heracleum sosnowskyi carries increased number of genes despite the absence of recent whole-genome duplications.</title>
        <authorList>
            <person name="Schelkunov M."/>
            <person name="Shtratnikova V."/>
            <person name="Makarenko M."/>
            <person name="Klepikova A."/>
            <person name="Omelchenko D."/>
            <person name="Novikova G."/>
            <person name="Obukhova E."/>
            <person name="Bogdanov V."/>
            <person name="Penin A."/>
            <person name="Logacheva M."/>
        </authorList>
    </citation>
    <scope>NUCLEOTIDE SEQUENCE</scope>
    <source>
        <strain evidence="1">Hsosn_3</strain>
        <tissue evidence="1">Leaf</tissue>
    </source>
</reference>
<proteinExistence type="predicted"/>
<dbReference type="Proteomes" id="UP001237642">
    <property type="component" value="Unassembled WGS sequence"/>
</dbReference>
<evidence type="ECO:0000313" key="2">
    <source>
        <dbReference type="Proteomes" id="UP001237642"/>
    </source>
</evidence>
<accession>A0AAD8GPT0</accession>
<comment type="caution">
    <text evidence="1">The sequence shown here is derived from an EMBL/GenBank/DDBJ whole genome shotgun (WGS) entry which is preliminary data.</text>
</comment>
<evidence type="ECO:0000313" key="1">
    <source>
        <dbReference type="EMBL" id="KAK1352777.1"/>
    </source>
</evidence>
<reference evidence="1" key="2">
    <citation type="submission" date="2023-05" db="EMBL/GenBank/DDBJ databases">
        <authorList>
            <person name="Schelkunov M.I."/>
        </authorList>
    </citation>
    <scope>NUCLEOTIDE SEQUENCE</scope>
    <source>
        <strain evidence="1">Hsosn_3</strain>
        <tissue evidence="1">Leaf</tissue>
    </source>
</reference>
<gene>
    <name evidence="1" type="ORF">POM88_052615</name>
</gene>
<name>A0AAD8GPT0_9APIA</name>
<sequence length="179" mass="20504">MCLVIKEVDLNNALEFQNQLMDILKISKERVDECCNLITELLGDCGYKKYLNHKRKYCPVPSSPIGVINGYLSCDSTSDSWTVALVSSWTDFAMDFGHVLEQRDWQGSTEFEPLKRTLREERNKLLQSCVFIELQATERTMKVGAADYFSIFAKQLAARKEQSALRAVVKCIEEYKLEA</sequence>